<proteinExistence type="predicted"/>
<reference evidence="2" key="1">
    <citation type="submission" date="2022-06" db="EMBL/GenBank/DDBJ databases">
        <title>WGS of actinobacteria.</title>
        <authorList>
            <person name="Thawai C."/>
        </authorList>
    </citation>
    <scope>NUCLEOTIDE SEQUENCE</scope>
    <source>
        <strain evidence="2">DSM 42010</strain>
    </source>
</reference>
<dbReference type="Proteomes" id="UP001142400">
    <property type="component" value="Unassembled WGS sequence"/>
</dbReference>
<dbReference type="EMBL" id="JANIIC010000007">
    <property type="protein sequence ID" value="MCQ8829190.1"/>
    <property type="molecule type" value="Genomic_DNA"/>
</dbReference>
<dbReference type="AlphaFoldDB" id="A0A9X2LRT5"/>
<evidence type="ECO:0000313" key="2">
    <source>
        <dbReference type="EMBL" id="MCQ8829190.1"/>
    </source>
</evidence>
<dbReference type="SUPFAM" id="SSF103473">
    <property type="entry name" value="MFS general substrate transporter"/>
    <property type="match status" value="1"/>
</dbReference>
<dbReference type="InterPro" id="IPR036259">
    <property type="entry name" value="MFS_trans_sf"/>
</dbReference>
<keyword evidence="1" id="KW-1133">Transmembrane helix</keyword>
<organism evidence="2 3">
    <name type="scientific">Streptomyces malaysiensis subsp. samsunensis</name>
    <dbReference type="NCBI Taxonomy" id="459658"/>
    <lineage>
        <taxon>Bacteria</taxon>
        <taxon>Bacillati</taxon>
        <taxon>Actinomycetota</taxon>
        <taxon>Actinomycetes</taxon>
        <taxon>Kitasatosporales</taxon>
        <taxon>Streptomycetaceae</taxon>
        <taxon>Streptomyces</taxon>
        <taxon>Streptomyces violaceusniger group</taxon>
    </lineage>
</organism>
<feature type="transmembrane region" description="Helical" evidence="1">
    <location>
        <begin position="42"/>
        <end position="60"/>
    </location>
</feature>
<dbReference type="RefSeq" id="WP_257630583.1">
    <property type="nucleotide sequence ID" value="NZ_JANIIC010000007.1"/>
</dbReference>
<evidence type="ECO:0000256" key="1">
    <source>
        <dbReference type="SAM" id="Phobius"/>
    </source>
</evidence>
<accession>A0A9X2LRT5</accession>
<sequence length="77" mass="7293">MGGAASGAFNAARQLGSAIGVALFGTLTAASASSAFYTGMRLSAVVVAACFLGGAVLAALSRSAARSAPNPSANEAS</sequence>
<keyword evidence="3" id="KW-1185">Reference proteome</keyword>
<evidence type="ECO:0008006" key="4">
    <source>
        <dbReference type="Google" id="ProtNLM"/>
    </source>
</evidence>
<protein>
    <recommendedName>
        <fullName evidence="4">Major facilitator superfamily (MFS) profile domain-containing protein</fullName>
    </recommendedName>
</protein>
<keyword evidence="1" id="KW-0472">Membrane</keyword>
<comment type="caution">
    <text evidence="2">The sequence shown here is derived from an EMBL/GenBank/DDBJ whole genome shotgun (WGS) entry which is preliminary data.</text>
</comment>
<gene>
    <name evidence="2" type="ORF">NQU54_08890</name>
</gene>
<evidence type="ECO:0000313" key="3">
    <source>
        <dbReference type="Proteomes" id="UP001142400"/>
    </source>
</evidence>
<name>A0A9X2LRT5_STRMQ</name>
<keyword evidence="1" id="KW-0812">Transmembrane</keyword>